<dbReference type="InterPro" id="IPR016166">
    <property type="entry name" value="FAD-bd_PCMH"/>
</dbReference>
<evidence type="ECO:0000256" key="4">
    <source>
        <dbReference type="ARBA" id="ARBA00022630"/>
    </source>
</evidence>
<dbReference type="InterPro" id="IPR016169">
    <property type="entry name" value="FAD-bd_PCMH_sub2"/>
</dbReference>
<dbReference type="PANTHER" id="PTHR11748">
    <property type="entry name" value="D-LACTATE DEHYDROGENASE"/>
    <property type="match status" value="1"/>
</dbReference>
<evidence type="ECO:0000313" key="11">
    <source>
        <dbReference type="EMBL" id="KKM94736.1"/>
    </source>
</evidence>
<dbReference type="InterPro" id="IPR004113">
    <property type="entry name" value="FAD-bd_oxidored_4_C"/>
</dbReference>
<dbReference type="InterPro" id="IPR006094">
    <property type="entry name" value="Oxid_FAD_bind_N"/>
</dbReference>
<feature type="domain" description="FAD-binding PCMH-type" evidence="10">
    <location>
        <begin position="1"/>
        <end position="132"/>
    </location>
</feature>
<evidence type="ECO:0000256" key="3">
    <source>
        <dbReference type="ARBA" id="ARBA00008000"/>
    </source>
</evidence>
<dbReference type="EC" id="1.1.2.4" evidence="9"/>
<evidence type="ECO:0000256" key="8">
    <source>
        <dbReference type="ARBA" id="ARBA00023128"/>
    </source>
</evidence>
<evidence type="ECO:0000256" key="2">
    <source>
        <dbReference type="ARBA" id="ARBA00004173"/>
    </source>
</evidence>
<keyword evidence="8" id="KW-0496">Mitochondrion</keyword>
<proteinExistence type="inferred from homology"/>
<dbReference type="InterPro" id="IPR036318">
    <property type="entry name" value="FAD-bd_PCMH-like_sf"/>
</dbReference>
<dbReference type="SUPFAM" id="SSF56176">
    <property type="entry name" value="FAD-binding/transporter-associated domain-like"/>
    <property type="match status" value="1"/>
</dbReference>
<evidence type="ECO:0000256" key="5">
    <source>
        <dbReference type="ARBA" id="ARBA00022827"/>
    </source>
</evidence>
<name>A0A0F9M5V1_9ZZZZ</name>
<accession>A0A0F9M5V1</accession>
<dbReference type="InterPro" id="IPR016164">
    <property type="entry name" value="FAD-linked_Oxase-like_C"/>
</dbReference>
<keyword evidence="7" id="KW-0560">Oxidoreductase</keyword>
<sequence>MILDFTRMNKILEINIEDNYAVVEPGVLFKNLRIKLSNTGRGYWIPCNPGSADVCTIGGMIANDASGESAIKYGTTRDYVSSLKVILGTGESLQFGNLVKKTVSGLDLVSLFVGSEGTLGILTEATLNILALPESFKTVIGFFDSIETAIISAKSIKDTLTPMSLELLDRITIMGMNAYLARLTPKITLKNAGAALLIRLDGDDEITTAHANKIIKLLNMDKTSSDPEIFSGFKHNYLWKARDGAGPSLGRLSPRAQNVGTFFPASLDFSVPFSKISELMDKFAKIVGAYKIGSVRYGHLGDGNVHLICSTPITSEDDVKKFSTIQGDLVRLAISLGGSVTAEHGCGVWKAPYLPLEHGKEAMNLMARIKKVFDPNNILNPGKLYSYPKKMSIFSPEHEEEINHE</sequence>
<dbReference type="GO" id="GO:0004458">
    <property type="term" value="F:D-lactate dehydrogenase (cytochrome) activity"/>
    <property type="evidence" value="ECO:0007669"/>
    <property type="project" value="UniProtKB-EC"/>
</dbReference>
<protein>
    <recommendedName>
        <fullName evidence="9">D-lactate dehydrogenase (cytochrome)</fullName>
        <ecNumber evidence="9">1.1.2.4</ecNumber>
    </recommendedName>
</protein>
<dbReference type="GO" id="GO:0008720">
    <property type="term" value="F:D-lactate dehydrogenase (NAD+) activity"/>
    <property type="evidence" value="ECO:0007669"/>
    <property type="project" value="TreeGrafter"/>
</dbReference>
<evidence type="ECO:0000256" key="7">
    <source>
        <dbReference type="ARBA" id="ARBA00023002"/>
    </source>
</evidence>
<organism evidence="11">
    <name type="scientific">marine sediment metagenome</name>
    <dbReference type="NCBI Taxonomy" id="412755"/>
    <lineage>
        <taxon>unclassified sequences</taxon>
        <taxon>metagenomes</taxon>
        <taxon>ecological metagenomes</taxon>
    </lineage>
</organism>
<keyword evidence="4" id="KW-0285">Flavoprotein</keyword>
<keyword evidence="6" id="KW-0809">Transit peptide</keyword>
<comment type="similarity">
    <text evidence="3">Belongs to the FAD-binding oxidoreductase/transferase type 4 family.</text>
</comment>
<dbReference type="GO" id="GO:1903457">
    <property type="term" value="P:lactate catabolic process"/>
    <property type="evidence" value="ECO:0007669"/>
    <property type="project" value="TreeGrafter"/>
</dbReference>
<dbReference type="GO" id="GO:0071949">
    <property type="term" value="F:FAD binding"/>
    <property type="evidence" value="ECO:0007669"/>
    <property type="project" value="InterPro"/>
</dbReference>
<dbReference type="SUPFAM" id="SSF55103">
    <property type="entry name" value="FAD-linked oxidases, C-terminal domain"/>
    <property type="match status" value="1"/>
</dbReference>
<dbReference type="InterPro" id="IPR016171">
    <property type="entry name" value="Vanillyl_alc_oxidase_C-sub2"/>
</dbReference>
<comment type="caution">
    <text evidence="11">The sequence shown here is derived from an EMBL/GenBank/DDBJ whole genome shotgun (WGS) entry which is preliminary data.</text>
</comment>
<dbReference type="PROSITE" id="PS51387">
    <property type="entry name" value="FAD_PCMH"/>
    <property type="match status" value="1"/>
</dbReference>
<dbReference type="AlphaFoldDB" id="A0A0F9M5V1"/>
<dbReference type="PANTHER" id="PTHR11748:SF111">
    <property type="entry name" value="D-LACTATE DEHYDROGENASE, MITOCHONDRIAL-RELATED"/>
    <property type="match status" value="1"/>
</dbReference>
<evidence type="ECO:0000256" key="6">
    <source>
        <dbReference type="ARBA" id="ARBA00022946"/>
    </source>
</evidence>
<dbReference type="FunFam" id="1.10.45.10:FF:000001">
    <property type="entry name" value="D-lactate dehydrogenase mitochondrial"/>
    <property type="match status" value="1"/>
</dbReference>
<comment type="subcellular location">
    <subcellularLocation>
        <location evidence="2">Mitochondrion</location>
    </subcellularLocation>
</comment>
<evidence type="ECO:0000259" key="10">
    <source>
        <dbReference type="PROSITE" id="PS51387"/>
    </source>
</evidence>
<dbReference type="EMBL" id="LAZR01006100">
    <property type="protein sequence ID" value="KKM94736.1"/>
    <property type="molecule type" value="Genomic_DNA"/>
</dbReference>
<dbReference type="Gene3D" id="3.30.70.2740">
    <property type="match status" value="1"/>
</dbReference>
<dbReference type="Gene3D" id="3.30.465.10">
    <property type="match status" value="1"/>
</dbReference>
<comment type="cofactor">
    <cofactor evidence="1">
        <name>FAD</name>
        <dbReference type="ChEBI" id="CHEBI:57692"/>
    </cofactor>
</comment>
<dbReference type="Pfam" id="PF02913">
    <property type="entry name" value="FAD-oxidase_C"/>
    <property type="match status" value="1"/>
</dbReference>
<dbReference type="Pfam" id="PF01565">
    <property type="entry name" value="FAD_binding_4"/>
    <property type="match status" value="1"/>
</dbReference>
<evidence type="ECO:0000256" key="1">
    <source>
        <dbReference type="ARBA" id="ARBA00001974"/>
    </source>
</evidence>
<dbReference type="Gene3D" id="1.10.45.10">
    <property type="entry name" value="Vanillyl-alcohol Oxidase, Chain A, domain 4"/>
    <property type="match status" value="1"/>
</dbReference>
<dbReference type="GO" id="GO:0005739">
    <property type="term" value="C:mitochondrion"/>
    <property type="evidence" value="ECO:0007669"/>
    <property type="project" value="UniProtKB-SubCell"/>
</dbReference>
<evidence type="ECO:0000256" key="9">
    <source>
        <dbReference type="ARBA" id="ARBA00038897"/>
    </source>
</evidence>
<gene>
    <name evidence="11" type="ORF">LCGC14_1195290</name>
</gene>
<keyword evidence="5" id="KW-0274">FAD</keyword>
<reference evidence="11" key="1">
    <citation type="journal article" date="2015" name="Nature">
        <title>Complex archaea that bridge the gap between prokaryotes and eukaryotes.</title>
        <authorList>
            <person name="Spang A."/>
            <person name="Saw J.H."/>
            <person name="Jorgensen S.L."/>
            <person name="Zaremba-Niedzwiedzka K."/>
            <person name="Martijn J."/>
            <person name="Lind A.E."/>
            <person name="van Eijk R."/>
            <person name="Schleper C."/>
            <person name="Guy L."/>
            <person name="Ettema T.J."/>
        </authorList>
    </citation>
    <scope>NUCLEOTIDE SEQUENCE</scope>
</reference>